<sequence>MPFEKNRCRYSISWSTHGKTKLERAPGYLGVTYTDGPMAMLQSLAVSSLPVLACAAGPAVSPQASRQTSGNARRVEEVGTGMVSAASGRMRRTRHFRGIAGGAAWRPVAFVMHVGTRTASTLARLVRQGAAYRNARAPFPSDAFPGMVGQMTGESSRIGCPILCSSIFVLREAEALHGEFFREGFKVCCGESQS</sequence>
<dbReference type="EMBL" id="LN899821">
    <property type="protein sequence ID" value="CUV21209.1"/>
    <property type="molecule type" value="Genomic_DNA"/>
</dbReference>
<proteinExistence type="predicted"/>
<protein>
    <submittedName>
        <fullName evidence="1">Uncharacterized protein</fullName>
    </submittedName>
</protein>
<accession>A0A0S4UHA7</accession>
<evidence type="ECO:0000313" key="1">
    <source>
        <dbReference type="EMBL" id="CUV21209.1"/>
    </source>
</evidence>
<evidence type="ECO:0000313" key="2">
    <source>
        <dbReference type="EMBL" id="CUV28495.1"/>
    </source>
</evidence>
<reference evidence="1" key="1">
    <citation type="submission" date="2015-10" db="EMBL/GenBank/DDBJ databases">
        <authorList>
            <person name="Gilbert D.G."/>
        </authorList>
    </citation>
    <scope>NUCLEOTIDE SEQUENCE</scope>
    <source>
        <strain evidence="1">Phyl III-seqv23</strain>
    </source>
</reference>
<dbReference type="AlphaFoldDB" id="A0A0S4UHA7"/>
<name>A0A0S4UHA7_RALSL</name>
<dbReference type="EMBL" id="LN899824">
    <property type="protein sequence ID" value="CUV28495.1"/>
    <property type="molecule type" value="Genomic_DNA"/>
</dbReference>
<organism evidence="1">
    <name type="scientific">Ralstonia solanacearum</name>
    <name type="common">Pseudomonas solanacearum</name>
    <dbReference type="NCBI Taxonomy" id="305"/>
    <lineage>
        <taxon>Bacteria</taxon>
        <taxon>Pseudomonadati</taxon>
        <taxon>Pseudomonadota</taxon>
        <taxon>Betaproteobacteria</taxon>
        <taxon>Burkholderiales</taxon>
        <taxon>Burkholderiaceae</taxon>
        <taxon>Ralstonia</taxon>
        <taxon>Ralstonia solanacearum species complex</taxon>
    </lineage>
</organism>
<gene>
    <name evidence="1" type="ORF">PSS4_v1_2380003</name>
    <name evidence="2" type="ORF">RUN1985_v1_230030</name>
</gene>